<protein>
    <recommendedName>
        <fullName evidence="3">K Homology domain-containing protein</fullName>
    </recommendedName>
</protein>
<dbReference type="SUPFAM" id="SSF54791">
    <property type="entry name" value="Eukaryotic type KH-domain (KH-domain type I)"/>
    <property type="match status" value="1"/>
</dbReference>
<dbReference type="Gene3D" id="3.30.1370.10">
    <property type="entry name" value="K Homology domain, type 1"/>
    <property type="match status" value="1"/>
</dbReference>
<accession>A0AAD7UQE2</accession>
<dbReference type="Gene3D" id="3.40.50.11980">
    <property type="match status" value="1"/>
</dbReference>
<sequence length="277" mass="30453">MIVIDGMNVALANVPRTCSSPEERRARAVQGLWLAVEYFSVRDVGGFKVFLPRGFFEDHAQDLEDLERAGVLFVTPGGLDDNFMISHADQHGAFIVSNDRFVDHSRDRGYDQAWLDYHRIPFMFDPTFAPDPDALLRIDEVARGKAPDAVAPRRARIRNDLPPPSARVNVTRVPLDAVGRVIGKAGATVRALEEDLNVKIDVDKKPATPDDSTVEVRVRSANADDRAAAIACIHQIVATKHLKAAQTTTTTSTATLNRSGHDRRGDFSVAMDLSEDA</sequence>
<dbReference type="SMART" id="SM00322">
    <property type="entry name" value="KH"/>
    <property type="match status" value="1"/>
</dbReference>
<dbReference type="InterPro" id="IPR021869">
    <property type="entry name" value="RNase_Zc3h12_NYN"/>
</dbReference>
<dbReference type="Proteomes" id="UP001230188">
    <property type="component" value="Unassembled WGS sequence"/>
</dbReference>
<dbReference type="Pfam" id="PF11977">
    <property type="entry name" value="RNase_Zc3h12a"/>
    <property type="match status" value="1"/>
</dbReference>
<evidence type="ECO:0000256" key="2">
    <source>
        <dbReference type="SAM" id="MobiDB-lite"/>
    </source>
</evidence>
<dbReference type="InterPro" id="IPR004088">
    <property type="entry name" value="KH_dom_type_1"/>
</dbReference>
<evidence type="ECO:0000256" key="1">
    <source>
        <dbReference type="PROSITE-ProRule" id="PRU00117"/>
    </source>
</evidence>
<feature type="region of interest" description="Disordered" evidence="2">
    <location>
        <begin position="248"/>
        <end position="277"/>
    </location>
</feature>
<reference evidence="4" key="1">
    <citation type="submission" date="2023-01" db="EMBL/GenBank/DDBJ databases">
        <title>Metagenome sequencing of chrysophaentin producing Chrysophaeum taylorii.</title>
        <authorList>
            <person name="Davison J."/>
            <person name="Bewley C."/>
        </authorList>
    </citation>
    <scope>NUCLEOTIDE SEQUENCE</scope>
    <source>
        <strain evidence="4">NIES-1699</strain>
    </source>
</reference>
<evidence type="ECO:0000259" key="3">
    <source>
        <dbReference type="SMART" id="SM00322"/>
    </source>
</evidence>
<gene>
    <name evidence="4" type="ORF">CTAYLR_005831</name>
</gene>
<name>A0AAD7UQE2_9STRA</name>
<evidence type="ECO:0000313" key="4">
    <source>
        <dbReference type="EMBL" id="KAJ8614042.1"/>
    </source>
</evidence>
<proteinExistence type="predicted"/>
<comment type="caution">
    <text evidence="4">The sequence shown here is derived from an EMBL/GenBank/DDBJ whole genome shotgun (WGS) entry which is preliminary data.</text>
</comment>
<evidence type="ECO:0000313" key="5">
    <source>
        <dbReference type="Proteomes" id="UP001230188"/>
    </source>
</evidence>
<keyword evidence="5" id="KW-1185">Reference proteome</keyword>
<keyword evidence="1" id="KW-0694">RNA-binding</keyword>
<dbReference type="InterPro" id="IPR004087">
    <property type="entry name" value="KH_dom"/>
</dbReference>
<dbReference type="InterPro" id="IPR036612">
    <property type="entry name" value="KH_dom_type_1_sf"/>
</dbReference>
<dbReference type="PROSITE" id="PS50084">
    <property type="entry name" value="KH_TYPE_1"/>
    <property type="match status" value="1"/>
</dbReference>
<dbReference type="CDD" id="cd02393">
    <property type="entry name" value="KH-I_PNPase"/>
    <property type="match status" value="1"/>
</dbReference>
<dbReference type="AlphaFoldDB" id="A0AAD7UQE2"/>
<organism evidence="4 5">
    <name type="scientific">Chrysophaeum taylorii</name>
    <dbReference type="NCBI Taxonomy" id="2483200"/>
    <lineage>
        <taxon>Eukaryota</taxon>
        <taxon>Sar</taxon>
        <taxon>Stramenopiles</taxon>
        <taxon>Ochrophyta</taxon>
        <taxon>Pelagophyceae</taxon>
        <taxon>Pelagomonadales</taxon>
        <taxon>Pelagomonadaceae</taxon>
        <taxon>Chrysophaeum</taxon>
    </lineage>
</organism>
<dbReference type="Pfam" id="PF00013">
    <property type="entry name" value="KH_1"/>
    <property type="match status" value="1"/>
</dbReference>
<feature type="domain" description="K Homology" evidence="3">
    <location>
        <begin position="162"/>
        <end position="235"/>
    </location>
</feature>
<dbReference type="EMBL" id="JAQMWT010000012">
    <property type="protein sequence ID" value="KAJ8614042.1"/>
    <property type="molecule type" value="Genomic_DNA"/>
</dbReference>
<dbReference type="GO" id="GO:0003723">
    <property type="term" value="F:RNA binding"/>
    <property type="evidence" value="ECO:0007669"/>
    <property type="project" value="UniProtKB-UniRule"/>
</dbReference>